<organism evidence="15 16">
    <name type="scientific">Gimesia panareensis</name>
    <dbReference type="NCBI Taxonomy" id="2527978"/>
    <lineage>
        <taxon>Bacteria</taxon>
        <taxon>Pseudomonadati</taxon>
        <taxon>Planctomycetota</taxon>
        <taxon>Planctomycetia</taxon>
        <taxon>Planctomycetales</taxon>
        <taxon>Planctomycetaceae</taxon>
        <taxon>Gimesia</taxon>
    </lineage>
</organism>
<dbReference type="EMBL" id="CP036317">
    <property type="protein sequence ID" value="QDV19972.1"/>
    <property type="molecule type" value="Genomic_DNA"/>
</dbReference>
<dbReference type="Gene3D" id="3.40.50.620">
    <property type="entry name" value="HUPs"/>
    <property type="match status" value="1"/>
</dbReference>
<evidence type="ECO:0000256" key="11">
    <source>
        <dbReference type="ARBA" id="ARBA00023239"/>
    </source>
</evidence>
<sequence>MKVPEIRIRQINQSPLKGDGDYVLYWMIANRRIRCNFSLQRAVELAKGLEKPLVVLEALRCGYQWASDRMHRFVLQGMADNRKQFAETPATYYCYVEPAAGEGSGLLETLAEKACAIVTDDFPCFFLPRMLEHVAPCLPVSLEAIDSNGLLPLRAASQVYPTAYAFRRFLHKELPPHLLEPPKTNPLAHFKLPELKKLPGDILKRWPMASDELLQATPELLADLPLDHQVGPAIFDGGADAAHQALKRFLDHRFNRYADERNLPEEEVTSGLSPYLHFGHISAHDIFDHIVRREHWSVEKIMDQKATGKRSGWWQMSETAESFLDELITWRELGYNMCWQRDDYAQYSSLPNWAQTTLDEHASDPREYTYFLKEFEQAKTHDPLWNAAQTQLVTEGRLHNYMRMLWGKKILHWSESPQAALKIMIELNNKYAVDGRNPNSYSGIFWCLGRYDRAWGPEREIFGKIRYMSSKNTARKFSVEGYLERYSHQKRQGALFD</sequence>
<evidence type="ECO:0000313" key="15">
    <source>
        <dbReference type="EMBL" id="QDV19972.1"/>
    </source>
</evidence>
<evidence type="ECO:0000256" key="6">
    <source>
        <dbReference type="ARBA" id="ARBA00022630"/>
    </source>
</evidence>
<dbReference type="PROSITE" id="PS51645">
    <property type="entry name" value="PHR_CRY_ALPHA_BETA"/>
    <property type="match status" value="1"/>
</dbReference>
<dbReference type="Gene3D" id="1.25.40.80">
    <property type="match status" value="1"/>
</dbReference>
<dbReference type="Gene3D" id="1.10.579.10">
    <property type="entry name" value="DNA Cyclobutane Dipyrimidine Photolyase, subunit A, domain 3"/>
    <property type="match status" value="1"/>
</dbReference>
<evidence type="ECO:0000256" key="13">
    <source>
        <dbReference type="ARBA" id="ARBA00033999"/>
    </source>
</evidence>
<name>A0A518FUF4_9PLAN</name>
<dbReference type="SUPFAM" id="SSF52425">
    <property type="entry name" value="Cryptochrome/photolyase, N-terminal domain"/>
    <property type="match status" value="1"/>
</dbReference>
<dbReference type="SUPFAM" id="SSF48173">
    <property type="entry name" value="Cryptochrome/photolyase FAD-binding domain"/>
    <property type="match status" value="1"/>
</dbReference>
<protein>
    <recommendedName>
        <fullName evidence="5">Deoxyribodipyrimidine photo-lyase</fullName>
        <ecNumber evidence="4">4.1.99.3</ecNumber>
    </recommendedName>
    <alternativeName>
        <fullName evidence="12">DNA photolyase</fullName>
    </alternativeName>
</protein>
<evidence type="ECO:0000256" key="7">
    <source>
        <dbReference type="ARBA" id="ARBA00022763"/>
    </source>
</evidence>
<evidence type="ECO:0000256" key="12">
    <source>
        <dbReference type="ARBA" id="ARBA00031671"/>
    </source>
</evidence>
<evidence type="ECO:0000259" key="14">
    <source>
        <dbReference type="PROSITE" id="PS51645"/>
    </source>
</evidence>
<evidence type="ECO:0000256" key="4">
    <source>
        <dbReference type="ARBA" id="ARBA00013149"/>
    </source>
</evidence>
<comment type="similarity">
    <text evidence="3">Belongs to the DNA photolyase class-2 family.</text>
</comment>
<dbReference type="PANTHER" id="PTHR10211">
    <property type="entry name" value="DEOXYRIBODIPYRIMIDINE PHOTOLYASE"/>
    <property type="match status" value="1"/>
</dbReference>
<keyword evidence="11 15" id="KW-0456">Lyase</keyword>
<dbReference type="RefSeq" id="WP_145457924.1">
    <property type="nucleotide sequence ID" value="NZ_CP036317.1"/>
</dbReference>
<feature type="domain" description="Photolyase/cryptochrome alpha/beta" evidence="14">
    <location>
        <begin position="21"/>
        <end position="153"/>
    </location>
</feature>
<reference evidence="15 16" key="1">
    <citation type="submission" date="2019-02" db="EMBL/GenBank/DDBJ databases">
        <title>Deep-cultivation of Planctomycetes and their phenomic and genomic characterization uncovers novel biology.</title>
        <authorList>
            <person name="Wiegand S."/>
            <person name="Jogler M."/>
            <person name="Boedeker C."/>
            <person name="Pinto D."/>
            <person name="Vollmers J."/>
            <person name="Rivas-Marin E."/>
            <person name="Kohn T."/>
            <person name="Peeters S.H."/>
            <person name="Heuer A."/>
            <person name="Rast P."/>
            <person name="Oberbeckmann S."/>
            <person name="Bunk B."/>
            <person name="Jeske O."/>
            <person name="Meyerdierks A."/>
            <person name="Storesund J.E."/>
            <person name="Kallscheuer N."/>
            <person name="Luecker S."/>
            <person name="Lage O.M."/>
            <person name="Pohl T."/>
            <person name="Merkel B.J."/>
            <person name="Hornburger P."/>
            <person name="Mueller R.-W."/>
            <person name="Bruemmer F."/>
            <person name="Labrenz M."/>
            <person name="Spormann A.M."/>
            <person name="Op den Camp H."/>
            <person name="Overmann J."/>
            <person name="Amann R."/>
            <person name="Jetten M.S.M."/>
            <person name="Mascher T."/>
            <person name="Medema M.H."/>
            <person name="Devos D.P."/>
            <person name="Kaster A.-K."/>
            <person name="Ovreas L."/>
            <person name="Rohde M."/>
            <person name="Galperin M.Y."/>
            <person name="Jogler C."/>
        </authorList>
    </citation>
    <scope>NUCLEOTIDE SEQUENCE [LARGE SCALE GENOMIC DNA]</scope>
    <source>
        <strain evidence="15 16">Pan153</strain>
    </source>
</reference>
<dbReference type="GO" id="GO:0000719">
    <property type="term" value="P:photoreactive repair"/>
    <property type="evidence" value="ECO:0007669"/>
    <property type="project" value="TreeGrafter"/>
</dbReference>
<accession>A0A518FUF4</accession>
<evidence type="ECO:0000256" key="5">
    <source>
        <dbReference type="ARBA" id="ARBA00014046"/>
    </source>
</evidence>
<dbReference type="InterPro" id="IPR036134">
    <property type="entry name" value="Crypto/Photolyase_FAD-like_sf"/>
</dbReference>
<evidence type="ECO:0000256" key="1">
    <source>
        <dbReference type="ARBA" id="ARBA00001932"/>
    </source>
</evidence>
<keyword evidence="8" id="KW-0274">FAD</keyword>
<dbReference type="GO" id="GO:0003677">
    <property type="term" value="F:DNA binding"/>
    <property type="evidence" value="ECO:0007669"/>
    <property type="project" value="UniProtKB-KW"/>
</dbReference>
<evidence type="ECO:0000256" key="10">
    <source>
        <dbReference type="ARBA" id="ARBA00023204"/>
    </source>
</evidence>
<dbReference type="InterPro" id="IPR052219">
    <property type="entry name" value="Photolyase_Class-2"/>
</dbReference>
<dbReference type="OrthoDB" id="9772484at2"/>
<keyword evidence="7" id="KW-0227">DNA damage</keyword>
<dbReference type="InterPro" id="IPR006050">
    <property type="entry name" value="DNA_photolyase_N"/>
</dbReference>
<proteinExistence type="inferred from homology"/>
<dbReference type="EC" id="4.1.99.3" evidence="4"/>
<evidence type="ECO:0000256" key="8">
    <source>
        <dbReference type="ARBA" id="ARBA00022827"/>
    </source>
</evidence>
<keyword evidence="10" id="KW-0234">DNA repair</keyword>
<dbReference type="FunFam" id="1.10.579.10:FF:000002">
    <property type="entry name" value="Deoxyribodipyrimidine photolyase"/>
    <property type="match status" value="1"/>
</dbReference>
<dbReference type="Proteomes" id="UP000320839">
    <property type="component" value="Chromosome"/>
</dbReference>
<gene>
    <name evidence="15" type="ORF">Pan153_46410</name>
</gene>
<keyword evidence="6" id="KW-0285">Flavoprotein</keyword>
<dbReference type="InterPro" id="IPR036155">
    <property type="entry name" value="Crypto/Photolyase_N_sf"/>
</dbReference>
<dbReference type="AlphaFoldDB" id="A0A518FUF4"/>
<dbReference type="PANTHER" id="PTHR10211:SF0">
    <property type="entry name" value="DEOXYRIBODIPYRIMIDINE PHOTO-LYASE"/>
    <property type="match status" value="1"/>
</dbReference>
<evidence type="ECO:0000256" key="3">
    <source>
        <dbReference type="ARBA" id="ARBA00006409"/>
    </source>
</evidence>
<comment type="catalytic activity">
    <reaction evidence="13">
        <text>cyclobutadipyrimidine (in DNA) = 2 pyrimidine residues (in DNA).</text>
        <dbReference type="EC" id="4.1.99.3"/>
    </reaction>
</comment>
<evidence type="ECO:0000256" key="9">
    <source>
        <dbReference type="ARBA" id="ARBA00023125"/>
    </source>
</evidence>
<comment type="cofactor">
    <cofactor evidence="1">
        <name>(6R)-5,10-methylene-5,6,7,8-tetrahydrofolate</name>
        <dbReference type="ChEBI" id="CHEBI:15636"/>
    </cofactor>
</comment>
<dbReference type="GO" id="GO:0003904">
    <property type="term" value="F:deoxyribodipyrimidine photo-lyase activity"/>
    <property type="evidence" value="ECO:0007669"/>
    <property type="project" value="UniProtKB-EC"/>
</dbReference>
<evidence type="ECO:0000256" key="2">
    <source>
        <dbReference type="ARBA" id="ARBA00001974"/>
    </source>
</evidence>
<keyword evidence="9" id="KW-0238">DNA-binding</keyword>
<evidence type="ECO:0000313" key="16">
    <source>
        <dbReference type="Proteomes" id="UP000320839"/>
    </source>
</evidence>
<dbReference type="InterPro" id="IPR014729">
    <property type="entry name" value="Rossmann-like_a/b/a_fold"/>
</dbReference>
<comment type="cofactor">
    <cofactor evidence="2">
        <name>FAD</name>
        <dbReference type="ChEBI" id="CHEBI:57692"/>
    </cofactor>
</comment>